<dbReference type="SUPFAM" id="SSF54593">
    <property type="entry name" value="Glyoxalase/Bleomycin resistance protein/Dihydroxybiphenyl dioxygenase"/>
    <property type="match status" value="1"/>
</dbReference>
<feature type="domain" description="VOC" evidence="1">
    <location>
        <begin position="3"/>
        <end position="126"/>
    </location>
</feature>
<reference evidence="2 3" key="1">
    <citation type="submission" date="2018-08" db="EMBL/GenBank/DDBJ databases">
        <title>Meiothermus roseus NBRC 110900 genome sequencing project.</title>
        <authorList>
            <person name="Da Costa M.S."/>
            <person name="Albuquerque L."/>
            <person name="Raposo P."/>
            <person name="Froufe H.J.C."/>
            <person name="Barroso C.S."/>
            <person name="Egas C."/>
        </authorList>
    </citation>
    <scope>NUCLEOTIDE SEQUENCE [LARGE SCALE GENOMIC DNA]</scope>
    <source>
        <strain evidence="2 3">NBRC 110900</strain>
    </source>
</reference>
<dbReference type="InterPro" id="IPR037523">
    <property type="entry name" value="VOC_core"/>
</dbReference>
<dbReference type="Proteomes" id="UP000265341">
    <property type="component" value="Unassembled WGS sequence"/>
</dbReference>
<accession>A0A399ESE5</accession>
<keyword evidence="3" id="KW-1185">Reference proteome</keyword>
<organism evidence="2 3">
    <name type="scientific">Calidithermus roseus</name>
    <dbReference type="NCBI Taxonomy" id="1644118"/>
    <lineage>
        <taxon>Bacteria</taxon>
        <taxon>Thermotogati</taxon>
        <taxon>Deinococcota</taxon>
        <taxon>Deinococci</taxon>
        <taxon>Thermales</taxon>
        <taxon>Thermaceae</taxon>
        <taxon>Calidithermus</taxon>
    </lineage>
</organism>
<proteinExistence type="predicted"/>
<evidence type="ECO:0000313" key="2">
    <source>
        <dbReference type="EMBL" id="RIH85502.1"/>
    </source>
</evidence>
<evidence type="ECO:0000313" key="3">
    <source>
        <dbReference type="Proteomes" id="UP000265341"/>
    </source>
</evidence>
<protein>
    <submittedName>
        <fullName evidence="2">Methylmalonyl-CoA epimerase</fullName>
    </submittedName>
</protein>
<dbReference type="AlphaFoldDB" id="A0A399ESE5"/>
<dbReference type="InterPro" id="IPR004360">
    <property type="entry name" value="Glyas_Fos-R_dOase_dom"/>
</dbReference>
<dbReference type="Gene3D" id="3.10.180.10">
    <property type="entry name" value="2,3-Dihydroxybiphenyl 1,2-Dioxygenase, domain 1"/>
    <property type="match status" value="1"/>
</dbReference>
<dbReference type="InterPro" id="IPR029068">
    <property type="entry name" value="Glyas_Bleomycin-R_OHBP_Dase"/>
</dbReference>
<dbReference type="PROSITE" id="PS51819">
    <property type="entry name" value="VOC"/>
    <property type="match status" value="1"/>
</dbReference>
<gene>
    <name evidence="2" type="ORF">Mrose_02176</name>
</gene>
<dbReference type="RefSeq" id="WP_119278185.1">
    <property type="nucleotide sequence ID" value="NZ_QWLA01000041.1"/>
</dbReference>
<dbReference type="OrthoDB" id="956698at2"/>
<sequence length="132" mass="14418">MIRELRVALTVQDFDAALHVFRDLLGLETLQEWRNPDGRGAILAVGRATLELFDAAQAASVDHIEAGARLSGVVRLALEVEDLEYAARSFARAGTKAVAQPRLTPWGDRNQRLQTPEGLQITLFVPSEGRGA</sequence>
<evidence type="ECO:0000259" key="1">
    <source>
        <dbReference type="PROSITE" id="PS51819"/>
    </source>
</evidence>
<dbReference type="EMBL" id="QWLA01000041">
    <property type="protein sequence ID" value="RIH85502.1"/>
    <property type="molecule type" value="Genomic_DNA"/>
</dbReference>
<dbReference type="Pfam" id="PF00903">
    <property type="entry name" value="Glyoxalase"/>
    <property type="match status" value="1"/>
</dbReference>
<name>A0A399ESE5_9DEIN</name>
<comment type="caution">
    <text evidence="2">The sequence shown here is derived from an EMBL/GenBank/DDBJ whole genome shotgun (WGS) entry which is preliminary data.</text>
</comment>